<feature type="region of interest" description="Disordered" evidence="1">
    <location>
        <begin position="124"/>
        <end position="153"/>
    </location>
</feature>
<dbReference type="AlphaFoldDB" id="A0A1V4GVF8"/>
<evidence type="ECO:0000313" key="4">
    <source>
        <dbReference type="Proteomes" id="UP000191025"/>
    </source>
</evidence>
<feature type="domain" description="DUF5710" evidence="2">
    <location>
        <begin position="150"/>
        <end position="174"/>
    </location>
</feature>
<dbReference type="Pfam" id="PF18974">
    <property type="entry name" value="DUF5710"/>
    <property type="match status" value="1"/>
</dbReference>
<feature type="compositionally biased region" description="Low complexity" evidence="1">
    <location>
        <begin position="124"/>
        <end position="142"/>
    </location>
</feature>
<comment type="caution">
    <text evidence="3">The sequence shown here is derived from an EMBL/GenBank/DDBJ whole genome shotgun (WGS) entry which is preliminary data.</text>
</comment>
<feature type="compositionally biased region" description="Polar residues" evidence="1">
    <location>
        <begin position="143"/>
        <end position="152"/>
    </location>
</feature>
<dbReference type="EMBL" id="MXAN01000047">
    <property type="protein sequence ID" value="OPH36659.1"/>
    <property type="molecule type" value="Genomic_DNA"/>
</dbReference>
<accession>A0A1V4GVF8</accession>
<evidence type="ECO:0000256" key="1">
    <source>
        <dbReference type="SAM" id="MobiDB-lite"/>
    </source>
</evidence>
<gene>
    <name evidence="3" type="ORF">B5J94_06925</name>
</gene>
<dbReference type="RefSeq" id="WP_062499918.1">
    <property type="nucleotide sequence ID" value="NZ_MXAN01000047.1"/>
</dbReference>
<proteinExistence type="predicted"/>
<dbReference type="InterPro" id="IPR043764">
    <property type="entry name" value="DUF5710"/>
</dbReference>
<reference evidence="4" key="1">
    <citation type="submission" date="2017-03" db="EMBL/GenBank/DDBJ databases">
        <title>Draft genome sequence of Moraxella equi CCUG 4950T type strain.</title>
        <authorList>
            <person name="Salva-Serra F."/>
            <person name="Engstrom-Jakobsson H."/>
            <person name="Thorell K."/>
            <person name="Jaen-Luchoro D."/>
            <person name="Gonzales-Siles L."/>
            <person name="Karlsson R."/>
            <person name="Yazdan S."/>
            <person name="Boulund F."/>
            <person name="Johnning A."/>
            <person name="Engstrand L."/>
            <person name="Kristiansson E."/>
            <person name="Moore E."/>
        </authorList>
    </citation>
    <scope>NUCLEOTIDE SEQUENCE [LARGE SCALE GENOMIC DNA]</scope>
    <source>
        <strain evidence="4">CCUG 4441</strain>
    </source>
</reference>
<sequence>MNTANEPQAQTVGETTPIQQPQELPFAVNRILLNNYLENNGFEKGINVGSYRKQMKDNNLLVVSVANDVSIQSVVNNQVKEQEMVLSSLTQNLSEDDIKQAFSQSKLWQAHLEQSVQPAIQAEQPTQPTPVAQQQQATAYTPNISQYDTKLNTPYAEKNQAKALGAKWDNANKTVRPSRS</sequence>
<organism evidence="3 4">
    <name type="scientific">Moraxella lacunata</name>
    <dbReference type="NCBI Taxonomy" id="477"/>
    <lineage>
        <taxon>Bacteria</taxon>
        <taxon>Pseudomonadati</taxon>
        <taxon>Pseudomonadota</taxon>
        <taxon>Gammaproteobacteria</taxon>
        <taxon>Moraxellales</taxon>
        <taxon>Moraxellaceae</taxon>
        <taxon>Moraxella</taxon>
    </lineage>
</organism>
<protein>
    <recommendedName>
        <fullName evidence="2">DUF5710 domain-containing protein</fullName>
    </recommendedName>
</protein>
<name>A0A1V4GVF8_MORLA</name>
<dbReference type="Proteomes" id="UP000191025">
    <property type="component" value="Unassembled WGS sequence"/>
</dbReference>
<feature type="region of interest" description="Disordered" evidence="1">
    <location>
        <begin position="1"/>
        <end position="20"/>
    </location>
</feature>
<evidence type="ECO:0000259" key="2">
    <source>
        <dbReference type="Pfam" id="PF18974"/>
    </source>
</evidence>
<evidence type="ECO:0000313" key="3">
    <source>
        <dbReference type="EMBL" id="OPH36659.1"/>
    </source>
</evidence>